<feature type="transmembrane region" description="Helical" evidence="8">
    <location>
        <begin position="127"/>
        <end position="147"/>
    </location>
</feature>
<dbReference type="SUPFAM" id="SSF81321">
    <property type="entry name" value="Family A G protein-coupled receptor-like"/>
    <property type="match status" value="1"/>
</dbReference>
<dbReference type="Pfam" id="PF00001">
    <property type="entry name" value="7tm_1"/>
    <property type="match status" value="1"/>
</dbReference>
<gene>
    <name evidence="10" type="ORF">CAPTEDRAFT_190343</name>
</gene>
<protein>
    <recommendedName>
        <fullName evidence="9">G-protein coupled receptors family 1 profile domain-containing protein</fullName>
    </recommendedName>
</protein>
<evidence type="ECO:0000313" key="10">
    <source>
        <dbReference type="EMBL" id="ELU13758.1"/>
    </source>
</evidence>
<keyword evidence="5 8" id="KW-0472">Membrane</keyword>
<feature type="transmembrane region" description="Helical" evidence="8">
    <location>
        <begin position="265"/>
        <end position="290"/>
    </location>
</feature>
<evidence type="ECO:0000256" key="2">
    <source>
        <dbReference type="ARBA" id="ARBA00022692"/>
    </source>
</evidence>
<evidence type="ECO:0000259" key="9">
    <source>
        <dbReference type="PROSITE" id="PS50262"/>
    </source>
</evidence>
<dbReference type="PANTHER" id="PTHR24243:SF230">
    <property type="entry name" value="G-PROTEIN COUPLED RECEPTORS FAMILY 1 PROFILE DOMAIN-CONTAINING PROTEIN"/>
    <property type="match status" value="1"/>
</dbReference>
<keyword evidence="12" id="KW-1185">Reference proteome</keyword>
<evidence type="ECO:0000256" key="1">
    <source>
        <dbReference type="ARBA" id="ARBA00004141"/>
    </source>
</evidence>
<evidence type="ECO:0000313" key="11">
    <source>
        <dbReference type="EnsemblMetazoa" id="CapteP190343"/>
    </source>
</evidence>
<name>R7V4J1_CAPTE</name>
<keyword evidence="7" id="KW-0807">Transducer</keyword>
<dbReference type="EMBL" id="KB295062">
    <property type="protein sequence ID" value="ELU13758.1"/>
    <property type="molecule type" value="Genomic_DNA"/>
</dbReference>
<reference evidence="11" key="3">
    <citation type="submission" date="2015-06" db="UniProtKB">
        <authorList>
            <consortium name="EnsemblMetazoa"/>
        </authorList>
    </citation>
    <scope>IDENTIFICATION</scope>
</reference>
<reference evidence="10 12" key="2">
    <citation type="journal article" date="2013" name="Nature">
        <title>Insights into bilaterian evolution from three spiralian genomes.</title>
        <authorList>
            <person name="Simakov O."/>
            <person name="Marletaz F."/>
            <person name="Cho S.J."/>
            <person name="Edsinger-Gonzales E."/>
            <person name="Havlak P."/>
            <person name="Hellsten U."/>
            <person name="Kuo D.H."/>
            <person name="Larsson T."/>
            <person name="Lv J."/>
            <person name="Arendt D."/>
            <person name="Savage R."/>
            <person name="Osoegawa K."/>
            <person name="de Jong P."/>
            <person name="Grimwood J."/>
            <person name="Chapman J.A."/>
            <person name="Shapiro H."/>
            <person name="Aerts A."/>
            <person name="Otillar R.P."/>
            <person name="Terry A.Y."/>
            <person name="Boore J.L."/>
            <person name="Grigoriev I.V."/>
            <person name="Lindberg D.R."/>
            <person name="Seaver E.C."/>
            <person name="Weisblat D.A."/>
            <person name="Putnam N.H."/>
            <person name="Rokhsar D.S."/>
        </authorList>
    </citation>
    <scope>NUCLEOTIDE SEQUENCE</scope>
    <source>
        <strain evidence="10 12">I ESC-2004</strain>
    </source>
</reference>
<comment type="subcellular location">
    <subcellularLocation>
        <location evidence="1">Membrane</location>
        <topology evidence="1">Multi-pass membrane protein</topology>
    </subcellularLocation>
</comment>
<feature type="domain" description="G-protein coupled receptors family 1 profile" evidence="9">
    <location>
        <begin position="65"/>
        <end position="330"/>
    </location>
</feature>
<feature type="transmembrane region" description="Helical" evidence="8">
    <location>
        <begin position="168"/>
        <end position="188"/>
    </location>
</feature>
<dbReference type="AlphaFoldDB" id="R7V4J1"/>
<dbReference type="PROSITE" id="PS50262">
    <property type="entry name" value="G_PROTEIN_RECEP_F1_2"/>
    <property type="match status" value="1"/>
</dbReference>
<keyword evidence="3 8" id="KW-1133">Transmembrane helix</keyword>
<evidence type="ECO:0000256" key="5">
    <source>
        <dbReference type="ARBA" id="ARBA00023136"/>
    </source>
</evidence>
<evidence type="ECO:0000256" key="4">
    <source>
        <dbReference type="ARBA" id="ARBA00023040"/>
    </source>
</evidence>
<evidence type="ECO:0000256" key="6">
    <source>
        <dbReference type="ARBA" id="ARBA00023170"/>
    </source>
</evidence>
<feature type="transmembrane region" description="Helical" evidence="8">
    <location>
        <begin position="50"/>
        <end position="73"/>
    </location>
</feature>
<evidence type="ECO:0000256" key="7">
    <source>
        <dbReference type="ARBA" id="ARBA00023224"/>
    </source>
</evidence>
<feature type="transmembrane region" description="Helical" evidence="8">
    <location>
        <begin position="85"/>
        <end position="107"/>
    </location>
</feature>
<reference evidence="12" key="1">
    <citation type="submission" date="2012-12" db="EMBL/GenBank/DDBJ databases">
        <authorList>
            <person name="Hellsten U."/>
            <person name="Grimwood J."/>
            <person name="Chapman J.A."/>
            <person name="Shapiro H."/>
            <person name="Aerts A."/>
            <person name="Otillar R.P."/>
            <person name="Terry A.Y."/>
            <person name="Boore J.L."/>
            <person name="Simakov O."/>
            <person name="Marletaz F."/>
            <person name="Cho S.-J."/>
            <person name="Edsinger-Gonzales E."/>
            <person name="Havlak P."/>
            <person name="Kuo D.-H."/>
            <person name="Larsson T."/>
            <person name="Lv J."/>
            <person name="Arendt D."/>
            <person name="Savage R."/>
            <person name="Osoegawa K."/>
            <person name="de Jong P."/>
            <person name="Lindberg D.R."/>
            <person name="Seaver E.C."/>
            <person name="Weisblat D.A."/>
            <person name="Putnam N.H."/>
            <person name="Grigoriev I.V."/>
            <person name="Rokhsar D.S."/>
        </authorList>
    </citation>
    <scope>NUCLEOTIDE SEQUENCE</scope>
    <source>
        <strain evidence="12">I ESC-2004</strain>
    </source>
</reference>
<evidence type="ECO:0000256" key="3">
    <source>
        <dbReference type="ARBA" id="ARBA00022989"/>
    </source>
</evidence>
<dbReference type="OrthoDB" id="9983318at2759"/>
<dbReference type="GO" id="GO:0004930">
    <property type="term" value="F:G protein-coupled receptor activity"/>
    <property type="evidence" value="ECO:0007669"/>
    <property type="project" value="UniProtKB-KW"/>
</dbReference>
<dbReference type="CDD" id="cd14978">
    <property type="entry name" value="7tmA_FMRFamide_R-like"/>
    <property type="match status" value="1"/>
</dbReference>
<dbReference type="InterPro" id="IPR017452">
    <property type="entry name" value="GPCR_Rhodpsn_7TM"/>
</dbReference>
<evidence type="ECO:0000256" key="8">
    <source>
        <dbReference type="SAM" id="Phobius"/>
    </source>
</evidence>
<keyword evidence="6" id="KW-0675">Receptor</keyword>
<organism evidence="10">
    <name type="scientific">Capitella teleta</name>
    <name type="common">Polychaete worm</name>
    <dbReference type="NCBI Taxonomy" id="283909"/>
    <lineage>
        <taxon>Eukaryota</taxon>
        <taxon>Metazoa</taxon>
        <taxon>Spiralia</taxon>
        <taxon>Lophotrochozoa</taxon>
        <taxon>Annelida</taxon>
        <taxon>Polychaeta</taxon>
        <taxon>Sedentaria</taxon>
        <taxon>Scolecida</taxon>
        <taxon>Capitellidae</taxon>
        <taxon>Capitella</taxon>
    </lineage>
</organism>
<sequence length="379" mass="43204">MMESNETFPDSIMLRKIVSILLEKYNITGFHEFPNEYMSVQLEYFVMSSFITYVLPVIVGLGSIGNLLAFAVLQTKKFRTTSVGFVLSALMVVDTLVLLVDCLPWWLAFLNWSLEFATYSKAGCVLSLFKAFFLIHISAWSLALLTAERLVIVVIPMKGRQWCSRRRMITAWCIVVLLAALLNSHVTWNYAFIPEGNVTTGGAAHASCSLQRDAQVSVFNWLVSLFLSILPAAFLFVANIVILLRLMRSRQLRRQISNQTSTNRVFDSTTIMLFTTSITFLVLTGPYVIVNFVWNYVEITSYKVELRFDLILHISIIMLFLNSAINFLLYCVSGSQFRMAFKDLFRKCRSRSDPVLYTMETRSVDSPNPSSPRKISNRN</sequence>
<evidence type="ECO:0000313" key="12">
    <source>
        <dbReference type="Proteomes" id="UP000014760"/>
    </source>
</evidence>
<dbReference type="OMA" id="FMYLNNT"/>
<keyword evidence="4" id="KW-0297">G-protein coupled receptor</keyword>
<keyword evidence="2 8" id="KW-0812">Transmembrane</keyword>
<feature type="transmembrane region" description="Helical" evidence="8">
    <location>
        <begin position="310"/>
        <end position="332"/>
    </location>
</feature>
<dbReference type="Proteomes" id="UP000014760">
    <property type="component" value="Unassembled WGS sequence"/>
</dbReference>
<dbReference type="Gene3D" id="1.20.1070.10">
    <property type="entry name" value="Rhodopsin 7-helix transmembrane proteins"/>
    <property type="match status" value="1"/>
</dbReference>
<proteinExistence type="predicted"/>
<dbReference type="EMBL" id="AMQN01000754">
    <property type="status" value="NOT_ANNOTATED_CDS"/>
    <property type="molecule type" value="Genomic_DNA"/>
</dbReference>
<feature type="transmembrane region" description="Helical" evidence="8">
    <location>
        <begin position="221"/>
        <end position="244"/>
    </location>
</feature>
<dbReference type="EnsemblMetazoa" id="CapteT190343">
    <property type="protein sequence ID" value="CapteP190343"/>
    <property type="gene ID" value="CapteG190343"/>
</dbReference>
<dbReference type="HOGENOM" id="CLU_009579_24_0_1"/>
<dbReference type="GO" id="GO:0005886">
    <property type="term" value="C:plasma membrane"/>
    <property type="evidence" value="ECO:0007669"/>
    <property type="project" value="TreeGrafter"/>
</dbReference>
<accession>R7V4J1</accession>
<dbReference type="PANTHER" id="PTHR24243">
    <property type="entry name" value="G-PROTEIN COUPLED RECEPTOR"/>
    <property type="match status" value="1"/>
</dbReference>
<dbReference type="PRINTS" id="PR00237">
    <property type="entry name" value="GPCRRHODOPSN"/>
</dbReference>
<dbReference type="InterPro" id="IPR000276">
    <property type="entry name" value="GPCR_Rhodpsn"/>
</dbReference>